<keyword evidence="2" id="KW-0539">Nucleus</keyword>
<dbReference type="InterPro" id="IPR050613">
    <property type="entry name" value="Sec_Metabolite_Reg"/>
</dbReference>
<dbReference type="EMBL" id="NKCI01000080">
    <property type="protein sequence ID" value="RSL57587.1"/>
    <property type="molecule type" value="Genomic_DNA"/>
</dbReference>
<name>A0A428PWX9_9HYPO</name>
<keyword evidence="5" id="KW-1185">Reference proteome</keyword>
<organism evidence="4 5">
    <name type="scientific">Fusarium duplospermum</name>
    <dbReference type="NCBI Taxonomy" id="1325734"/>
    <lineage>
        <taxon>Eukaryota</taxon>
        <taxon>Fungi</taxon>
        <taxon>Dikarya</taxon>
        <taxon>Ascomycota</taxon>
        <taxon>Pezizomycotina</taxon>
        <taxon>Sordariomycetes</taxon>
        <taxon>Hypocreomycetidae</taxon>
        <taxon>Hypocreales</taxon>
        <taxon>Nectriaceae</taxon>
        <taxon>Fusarium</taxon>
        <taxon>Fusarium solani species complex</taxon>
    </lineage>
</organism>
<dbReference type="STRING" id="1325734.A0A428PWX9"/>
<dbReference type="PANTHER" id="PTHR31001">
    <property type="entry name" value="UNCHARACTERIZED TRANSCRIPTIONAL REGULATORY PROTEIN"/>
    <property type="match status" value="1"/>
</dbReference>
<dbReference type="CDD" id="cd12148">
    <property type="entry name" value="fungal_TF_MHR"/>
    <property type="match status" value="1"/>
</dbReference>
<gene>
    <name evidence="4" type="ORF">CEP54_008200</name>
</gene>
<feature type="region of interest" description="Disordered" evidence="3">
    <location>
        <begin position="516"/>
        <end position="538"/>
    </location>
</feature>
<comment type="caution">
    <text evidence="4">The sequence shown here is derived from an EMBL/GenBank/DDBJ whole genome shotgun (WGS) entry which is preliminary data.</text>
</comment>
<comment type="subcellular location">
    <subcellularLocation>
        <location evidence="1">Nucleus</location>
    </subcellularLocation>
</comment>
<evidence type="ECO:0000256" key="2">
    <source>
        <dbReference type="ARBA" id="ARBA00023242"/>
    </source>
</evidence>
<dbReference type="GO" id="GO:0005634">
    <property type="term" value="C:nucleus"/>
    <property type="evidence" value="ECO:0007669"/>
    <property type="project" value="UniProtKB-SubCell"/>
</dbReference>
<evidence type="ECO:0000256" key="3">
    <source>
        <dbReference type="SAM" id="MobiDB-lite"/>
    </source>
</evidence>
<evidence type="ECO:0000313" key="4">
    <source>
        <dbReference type="EMBL" id="RSL57587.1"/>
    </source>
</evidence>
<dbReference type="OrthoDB" id="3014581at2759"/>
<dbReference type="AlphaFoldDB" id="A0A428PWX9"/>
<reference evidence="4 5" key="1">
    <citation type="submission" date="2017-06" db="EMBL/GenBank/DDBJ databases">
        <title>Comparative genomic analysis of Ambrosia Fusariam Clade fungi.</title>
        <authorList>
            <person name="Stajich J.E."/>
            <person name="Carrillo J."/>
            <person name="Kijimoto T."/>
            <person name="Eskalen A."/>
            <person name="O'Donnell K."/>
            <person name="Kasson M."/>
        </authorList>
    </citation>
    <scope>NUCLEOTIDE SEQUENCE [LARGE SCALE GENOMIC DNA]</scope>
    <source>
        <strain evidence="4 5">NRRL62584</strain>
    </source>
</reference>
<evidence type="ECO:0008006" key="6">
    <source>
        <dbReference type="Google" id="ProtNLM"/>
    </source>
</evidence>
<feature type="compositionally biased region" description="Polar residues" evidence="3">
    <location>
        <begin position="516"/>
        <end position="534"/>
    </location>
</feature>
<accession>A0A428PWX9</accession>
<sequence>MAPSGHAAFDYSDVLGRIRKLEEAVFPTPGNADEGDSASHTMSTFTPLNAHNANTLPSSFLSRSEHIAQLVAQLPPADQAKKLFDHFASTLQPSLCILHIPSARDILESTYRIILGGDGEIKIEDLLLLFSIFAGATLSWTTKFLRDLNASKDNAKYAFETYTHLATTMLDDTSQPVPPSTTALAATATLAHVVINSDEPFPAKALALRLRCHLMAKSMLLYRLDRPSASRERILEGANSIEIEVQRRVWWSMVASDWLSAFSGSSQEGVYTFIPRQMRVNYPSNVDDEMMKPFDPIPNFPLSTPTQMTCFLHRIKLADLCREIVDTIPPMMDEFLEADYEVILGLDKKLNDILTNLPVFFRLDAESIQQSQDITRERPYITWQRIVLHFGLHARICRLHRSYHLEGWWNPKYAYSRSASVHSAYQVLELRRMMDGPNAEGGFRAERFWVVLQHVTMAAVTLGTDLSFDPDAPDAQTRKEKILAIYKTLEGSKKDTHGLIKGIEKKMQMIMATLQPQQRQSGNLTVDKPSSSTIPEAGEMEPEVSPVYPFGNAATGQAESPGEEQMHQLWSDFLAAVPDLQDFEWTSLLNDLDMDLDTEFQ</sequence>
<evidence type="ECO:0000256" key="1">
    <source>
        <dbReference type="ARBA" id="ARBA00004123"/>
    </source>
</evidence>
<protein>
    <recommendedName>
        <fullName evidence="6">Transcription factor domain-containing protein</fullName>
    </recommendedName>
</protein>
<dbReference type="Proteomes" id="UP000288168">
    <property type="component" value="Unassembled WGS sequence"/>
</dbReference>
<proteinExistence type="predicted"/>
<dbReference type="PANTHER" id="PTHR31001:SF90">
    <property type="entry name" value="CENTROMERE DNA-BINDING PROTEIN COMPLEX CBF3 SUBUNIT B"/>
    <property type="match status" value="1"/>
</dbReference>
<evidence type="ECO:0000313" key="5">
    <source>
        <dbReference type="Proteomes" id="UP000288168"/>
    </source>
</evidence>